<evidence type="ECO:0000313" key="1">
    <source>
        <dbReference type="EMBL" id="SDW25924.1"/>
    </source>
</evidence>
<dbReference type="Proteomes" id="UP000199675">
    <property type="component" value="Unassembled WGS sequence"/>
</dbReference>
<dbReference type="AlphaFoldDB" id="A0A1H2S436"/>
<reference evidence="1 2" key="1">
    <citation type="submission" date="2016-10" db="EMBL/GenBank/DDBJ databases">
        <authorList>
            <person name="de Groot N.N."/>
        </authorList>
    </citation>
    <scope>NUCLEOTIDE SEQUENCE [LARGE SCALE GENOMIC DNA]</scope>
    <source>
        <strain evidence="1 2">CGMCC 1.7059</strain>
    </source>
</reference>
<name>A0A1H2S436_9GAMM</name>
<dbReference type="RefSeq" id="WP_091811388.1">
    <property type="nucleotide sequence ID" value="NZ_FNNE01000002.1"/>
</dbReference>
<evidence type="ECO:0000313" key="2">
    <source>
        <dbReference type="Proteomes" id="UP000199675"/>
    </source>
</evidence>
<sequence>MNYRVASVRALKDLYSSLHVPGAEMRHGFFRASFIGPFWMRISGRPTLDLTGLPGWQGKRFLTSDTATNVLLRKGEHIDALNMTVANVTSYVDGSPGVALRYGAEAPIPWRWVRDELRAIDDNTLLGITFVDLPVLRHFPMPFLLERAA</sequence>
<dbReference type="OrthoDB" id="4545245at2"/>
<gene>
    <name evidence="1" type="ORF">SAMN04487960_1025</name>
</gene>
<organism evidence="1 2">
    <name type="scientific">Marinobacter mobilis</name>
    <dbReference type="NCBI Taxonomy" id="488533"/>
    <lineage>
        <taxon>Bacteria</taxon>
        <taxon>Pseudomonadati</taxon>
        <taxon>Pseudomonadota</taxon>
        <taxon>Gammaproteobacteria</taxon>
        <taxon>Pseudomonadales</taxon>
        <taxon>Marinobacteraceae</taxon>
        <taxon>Marinobacter</taxon>
    </lineage>
</organism>
<dbReference type="EMBL" id="FNNE01000002">
    <property type="protein sequence ID" value="SDW25924.1"/>
    <property type="molecule type" value="Genomic_DNA"/>
</dbReference>
<protein>
    <submittedName>
        <fullName evidence="1">Uncharacterized protein</fullName>
    </submittedName>
</protein>
<dbReference type="STRING" id="488533.SAMN04487960_1025"/>
<keyword evidence="2" id="KW-1185">Reference proteome</keyword>
<proteinExistence type="predicted"/>
<accession>A0A1H2S436</accession>